<sequence length="463" mass="49348">MDTAPAAVFALLDDCHATPGRPCSRLYTGFVREHRCSDPATLEAVWAAARADQRDGLHALLLADYEWGAKLLRAGHAGLREGEGEASSLRLLMFRSLERLSADQAGAWLAAQDHGRPEPSPAALGELAASVRRDEFREAIAAVHEAIRAGETYQINYTYRLDGRVQAEPAALYRRLRARQPVAYGAFIALPPDGSGRQRHVLSCSPELFLRHRAGRLQAMPMKGTAARQPVPEGDSESARLLSLDVKNRAENLMIVDLLRNDLGRIARTGSVRVPALFAVESYRTVLQMTSTVEAELRPGLDLPEVLRATFPCGSITGAPKHHTMELIATLESTPRGLYCGAIGWIDAPAADAPVTCGDFCLSVAIRTIDLGAAAADGARPMRLGVGAGIVLDSIAEDEFDECALKARFVTGLTPSGAAAASAGSATSVPVLGHRHARPPAPPTGLWPLDDMACGWAPEPAAA</sequence>
<dbReference type="InterPro" id="IPR005801">
    <property type="entry name" value="ADC_synthase"/>
</dbReference>
<reference evidence="2 3" key="1">
    <citation type="submission" date="2018-05" db="EMBL/GenBank/DDBJ databases">
        <title>Genomic Encyclopedia of Type Strains, Phase IV (KMG-IV): sequencing the most valuable type-strain genomes for metagenomic binning, comparative biology and taxonomic classification.</title>
        <authorList>
            <person name="Goeker M."/>
        </authorList>
    </citation>
    <scope>NUCLEOTIDE SEQUENCE [LARGE SCALE GENOMIC DNA]</scope>
    <source>
        <strain evidence="2 3">DSM 566</strain>
    </source>
</reference>
<dbReference type="GO" id="GO:0046820">
    <property type="term" value="F:4-amino-4-deoxychorismate synthase activity"/>
    <property type="evidence" value="ECO:0007669"/>
    <property type="project" value="TreeGrafter"/>
</dbReference>
<dbReference type="OrthoDB" id="9803598at2"/>
<protein>
    <submittedName>
        <fullName evidence="2">Para-aminobenzoate synthetase/4-amino-4-deoxychorismate lyase</fullName>
    </submittedName>
</protein>
<name>A0A318GU88_9BURK</name>
<dbReference type="Gene3D" id="3.60.120.10">
    <property type="entry name" value="Anthranilate synthase"/>
    <property type="match status" value="1"/>
</dbReference>
<dbReference type="Proteomes" id="UP000247811">
    <property type="component" value="Unassembled WGS sequence"/>
</dbReference>
<dbReference type="AlphaFoldDB" id="A0A318GU88"/>
<dbReference type="InterPro" id="IPR015890">
    <property type="entry name" value="Chorismate_C"/>
</dbReference>
<organism evidence="2 3">
    <name type="scientific">Sphaerotilus hippei</name>
    <dbReference type="NCBI Taxonomy" id="744406"/>
    <lineage>
        <taxon>Bacteria</taxon>
        <taxon>Pseudomonadati</taxon>
        <taxon>Pseudomonadota</taxon>
        <taxon>Betaproteobacteria</taxon>
        <taxon>Burkholderiales</taxon>
        <taxon>Sphaerotilaceae</taxon>
        <taxon>Sphaerotilus</taxon>
    </lineage>
</organism>
<proteinExistence type="predicted"/>
<evidence type="ECO:0000313" key="3">
    <source>
        <dbReference type="Proteomes" id="UP000247811"/>
    </source>
</evidence>
<gene>
    <name evidence="2" type="ORF">C7444_1323</name>
</gene>
<dbReference type="PRINTS" id="PR00095">
    <property type="entry name" value="ANTSNTHASEI"/>
</dbReference>
<dbReference type="GO" id="GO:0009396">
    <property type="term" value="P:folic acid-containing compound biosynthetic process"/>
    <property type="evidence" value="ECO:0007669"/>
    <property type="project" value="InterPro"/>
</dbReference>
<dbReference type="InterPro" id="IPR005802">
    <property type="entry name" value="ADC_synth_comp_1"/>
</dbReference>
<feature type="domain" description="Chorismate-utilising enzyme C-terminal" evidence="1">
    <location>
        <begin position="133"/>
        <end position="406"/>
    </location>
</feature>
<dbReference type="PANTHER" id="PTHR11236">
    <property type="entry name" value="AMINOBENZOATE/ANTHRANILATE SYNTHASE"/>
    <property type="match status" value="1"/>
</dbReference>
<dbReference type="Pfam" id="PF00425">
    <property type="entry name" value="Chorismate_bind"/>
    <property type="match status" value="1"/>
</dbReference>
<dbReference type="SUPFAM" id="SSF56322">
    <property type="entry name" value="ADC synthase"/>
    <property type="match status" value="1"/>
</dbReference>
<keyword evidence="3" id="KW-1185">Reference proteome</keyword>
<keyword evidence="2" id="KW-0456">Lyase</keyword>
<evidence type="ECO:0000259" key="1">
    <source>
        <dbReference type="Pfam" id="PF00425"/>
    </source>
</evidence>
<dbReference type="GO" id="GO:0000162">
    <property type="term" value="P:L-tryptophan biosynthetic process"/>
    <property type="evidence" value="ECO:0007669"/>
    <property type="project" value="TreeGrafter"/>
</dbReference>
<comment type="caution">
    <text evidence="2">The sequence shown here is derived from an EMBL/GenBank/DDBJ whole genome shotgun (WGS) entry which is preliminary data.</text>
</comment>
<dbReference type="NCBIfam" id="TIGR00553">
    <property type="entry name" value="pabB"/>
    <property type="match status" value="1"/>
</dbReference>
<dbReference type="PANTHER" id="PTHR11236:SF50">
    <property type="entry name" value="AMINODEOXYCHORISMATE SYNTHASE COMPONENT 1"/>
    <property type="match status" value="1"/>
</dbReference>
<evidence type="ECO:0000313" key="2">
    <source>
        <dbReference type="EMBL" id="PXW91559.1"/>
    </source>
</evidence>
<dbReference type="EMBL" id="QJJS01000032">
    <property type="protein sequence ID" value="PXW91559.1"/>
    <property type="molecule type" value="Genomic_DNA"/>
</dbReference>
<accession>A0A318GU88</accession>
<dbReference type="InterPro" id="IPR019999">
    <property type="entry name" value="Anth_synth_I-like"/>
</dbReference>
<dbReference type="GO" id="GO:0016829">
    <property type="term" value="F:lyase activity"/>
    <property type="evidence" value="ECO:0007669"/>
    <property type="project" value="UniProtKB-KW"/>
</dbReference>